<name>A0A850SXW5_9BACT</name>
<dbReference type="PANTHER" id="PTHR45641">
    <property type="entry name" value="TETRATRICOPEPTIDE REPEAT PROTEIN (AFU_ORTHOLOGUE AFUA_6G03870)"/>
    <property type="match status" value="1"/>
</dbReference>
<evidence type="ECO:0000259" key="4">
    <source>
        <dbReference type="Pfam" id="PF12770"/>
    </source>
</evidence>
<evidence type="ECO:0000256" key="1">
    <source>
        <dbReference type="ARBA" id="ARBA00022737"/>
    </source>
</evidence>
<proteinExistence type="predicted"/>
<evidence type="ECO:0000313" key="5">
    <source>
        <dbReference type="EMBL" id="NWH04990.1"/>
    </source>
</evidence>
<evidence type="ECO:0000256" key="3">
    <source>
        <dbReference type="SAM" id="MobiDB-lite"/>
    </source>
</evidence>
<dbReference type="InterPro" id="IPR011990">
    <property type="entry name" value="TPR-like_helical_dom_sf"/>
</dbReference>
<dbReference type="RefSeq" id="WP_178366448.1">
    <property type="nucleotide sequence ID" value="NZ_JACADJ010000022.1"/>
</dbReference>
<dbReference type="InterPro" id="IPR006597">
    <property type="entry name" value="Sel1-like"/>
</dbReference>
<dbReference type="Gene3D" id="1.25.40.10">
    <property type="entry name" value="Tetratricopeptide repeat domain"/>
    <property type="match status" value="3"/>
</dbReference>
<dbReference type="AlphaFoldDB" id="A0A850SXW5"/>
<feature type="domain" description="CHAT" evidence="4">
    <location>
        <begin position="754"/>
        <end position="1040"/>
    </location>
</feature>
<organism evidence="5 6">
    <name type="scientific">Desulfobacter latus</name>
    <dbReference type="NCBI Taxonomy" id="2292"/>
    <lineage>
        <taxon>Bacteria</taxon>
        <taxon>Pseudomonadati</taxon>
        <taxon>Thermodesulfobacteriota</taxon>
        <taxon>Desulfobacteria</taxon>
        <taxon>Desulfobacterales</taxon>
        <taxon>Desulfobacteraceae</taxon>
        <taxon>Desulfobacter</taxon>
    </lineage>
</organism>
<reference evidence="5 6" key="1">
    <citation type="submission" date="2020-06" db="EMBL/GenBank/DDBJ databases">
        <title>High-quality draft genome of sulfate reducer Desulfobacter latus type strain AcrS2 isolated from marine sediment.</title>
        <authorList>
            <person name="Hoppe M."/>
            <person name="Larsen C.K."/>
            <person name="Marshall I.P.G."/>
            <person name="Schramm A."/>
            <person name="Marietou A.G."/>
        </authorList>
    </citation>
    <scope>NUCLEOTIDE SEQUENCE [LARGE SCALE GENOMIC DNA]</scope>
    <source>
        <strain evidence="5 6">AcRS2</strain>
    </source>
</reference>
<dbReference type="Proteomes" id="UP000553343">
    <property type="component" value="Unassembled WGS sequence"/>
</dbReference>
<feature type="region of interest" description="Disordered" evidence="3">
    <location>
        <begin position="589"/>
        <end position="611"/>
    </location>
</feature>
<comment type="caution">
    <text evidence="5">The sequence shown here is derived from an EMBL/GenBank/DDBJ whole genome shotgun (WGS) entry which is preliminary data.</text>
</comment>
<dbReference type="EMBL" id="JACADJ010000022">
    <property type="protein sequence ID" value="NWH04990.1"/>
    <property type="molecule type" value="Genomic_DNA"/>
</dbReference>
<protein>
    <submittedName>
        <fullName evidence="5">Tetratricopeptide repeat protein</fullName>
    </submittedName>
</protein>
<evidence type="ECO:0000313" key="6">
    <source>
        <dbReference type="Proteomes" id="UP000553343"/>
    </source>
</evidence>
<dbReference type="InterPro" id="IPR024983">
    <property type="entry name" value="CHAT_dom"/>
</dbReference>
<keyword evidence="6" id="KW-1185">Reference proteome</keyword>
<keyword evidence="1" id="KW-0677">Repeat</keyword>
<gene>
    <name evidence="5" type="ORF">HXW94_08340</name>
</gene>
<dbReference type="SUPFAM" id="SSF48452">
    <property type="entry name" value="TPR-like"/>
    <property type="match status" value="2"/>
</dbReference>
<sequence>MDFIKNIIHYLAQIEDQAIAAGLGEETGEILEILRLLEVGEETDEPVLDKLNQVAVFFGQLSIGDTPVNQETALAFLKILLNFCSKEDRPADWATTQHNLGNLYSIRIQGDPSDNQEHALVCYKSALEIWTKERVPMDWVMTQYNLGNLYSKRIQGDPSDNQEHALVCYKSALEICTRGRVPMKWAMIQHSLGNLYSIRIQGDPSDNQEHALAYYTSALEIRIRERVPMKWAMTQHSLGDLYSKRIQGDPSDNQKHALACYTSALEIRTRERVSMEWASTQYSLGNLYSIRIQGDPSGNQKHALACYTSALEIWTREQVPMDWAMTQHSLGILYSDRIQGDPSDNQEQALAYYTSALEIRTREQVPMDWAMTQHSLGILYSDRIQGDPSENQEQALAYYTSALEIRTRERVPMKWAMTQHSLGDLYSDRIQGDSSENQEHTLACYTSALEIRTRERVPMEWASTQYSLGNLYSKRIQGDPSDNQKHALACYTSALEIIDQLLKTSDPLAQEGLWRKSKGYFTHSISYFLTTQHYKKALYWIEVLKSRRMLIELDLSSIPLPKGKAGEKAEDYWNVCRQITAIRARIEHDAKHSPSEPPMPSSPGTKVAHRRTPDSVVRQIEHRVLEQSVKELKKWDQQKEHLFKDLALLAPDYAALIRPEVATFEDLSGLITDKTKAAVSFFVANGVIHTITVYRGNSGQLLTDYRQWTEIDHLLELFQVFYPKARTLETMKQKKKIDTFLPLLDQLLSELGRLFGALFQWLAGLGVQQVYLCAHHFLENLPIHAAILEIDDKKIHARDILDFSYLPSLSLGVEMSKTPINENLNVHALFYTPPDPKLKLMDAQREFKSLADIYENLIKRREGNEATLSNWAHDLEHRPARIVFVSCHGKTEPDGFYLMLADGHIHHSKLINSLKVKGSFVIASACETGTSLSLTKADDEYHALDYVFHLMGATECVSSFYSIYDFATSQVTQLMHGNLSKGKKPFEAFNQGVADYLENKEEIELKVRSKSQSGRDDVIHSEIESIQVPSDHPIFWAYLKFSGLF</sequence>
<dbReference type="Pfam" id="PF12770">
    <property type="entry name" value="CHAT"/>
    <property type="match status" value="1"/>
</dbReference>
<dbReference type="Pfam" id="PF08238">
    <property type="entry name" value="Sel1"/>
    <property type="match status" value="4"/>
</dbReference>
<keyword evidence="2" id="KW-0802">TPR repeat</keyword>
<evidence type="ECO:0000256" key="2">
    <source>
        <dbReference type="ARBA" id="ARBA00022803"/>
    </source>
</evidence>
<accession>A0A850SXW5</accession>